<dbReference type="Gene3D" id="1.20.120.450">
    <property type="entry name" value="dinb family like domain"/>
    <property type="match status" value="1"/>
</dbReference>
<dbReference type="Pfam" id="PF11716">
    <property type="entry name" value="MDMPI_N"/>
    <property type="match status" value="1"/>
</dbReference>
<organism evidence="2 3">
    <name type="scientific">Pedococcus bigeumensis</name>
    <dbReference type="NCBI Taxonomy" id="433644"/>
    <lineage>
        <taxon>Bacteria</taxon>
        <taxon>Bacillati</taxon>
        <taxon>Actinomycetota</taxon>
        <taxon>Actinomycetes</taxon>
        <taxon>Micrococcales</taxon>
        <taxon>Intrasporangiaceae</taxon>
        <taxon>Pedococcus</taxon>
    </lineage>
</organism>
<protein>
    <submittedName>
        <fullName evidence="2">Maleylpyruvate isomerase family mycothiol-dependent enzyme</fullName>
    </submittedName>
</protein>
<feature type="domain" description="Mycothiol-dependent maleylpyruvate isomerase metal-binding" evidence="1">
    <location>
        <begin position="21"/>
        <end position="155"/>
    </location>
</feature>
<name>A0A502CYH0_9MICO</name>
<reference evidence="2 3" key="1">
    <citation type="journal article" date="2019" name="Environ. Microbiol.">
        <title>Species interactions and distinct microbial communities in high Arctic permafrost affected cryosols are associated with the CH4 and CO2 gas fluxes.</title>
        <authorList>
            <person name="Altshuler I."/>
            <person name="Hamel J."/>
            <person name="Turney S."/>
            <person name="Magnuson E."/>
            <person name="Levesque R."/>
            <person name="Greer C."/>
            <person name="Whyte L.G."/>
        </authorList>
    </citation>
    <scope>NUCLEOTIDE SEQUENCE [LARGE SCALE GENOMIC DNA]</scope>
    <source>
        <strain evidence="2 3">S9.3A</strain>
    </source>
</reference>
<proteinExistence type="predicted"/>
<dbReference type="Proteomes" id="UP000317722">
    <property type="component" value="Unassembled WGS sequence"/>
</dbReference>
<dbReference type="RefSeq" id="WP_140737636.1">
    <property type="nucleotide sequence ID" value="NZ_RCZM01000002.1"/>
</dbReference>
<dbReference type="NCBIfam" id="TIGR03083">
    <property type="entry name" value="maleylpyruvate isomerase family mycothiol-dependent enzyme"/>
    <property type="match status" value="1"/>
</dbReference>
<dbReference type="SUPFAM" id="SSF109854">
    <property type="entry name" value="DinB/YfiT-like putative metalloenzymes"/>
    <property type="match status" value="1"/>
</dbReference>
<evidence type="ECO:0000259" key="1">
    <source>
        <dbReference type="Pfam" id="PF11716"/>
    </source>
</evidence>
<comment type="caution">
    <text evidence="2">The sequence shown here is derived from an EMBL/GenBank/DDBJ whole genome shotgun (WGS) entry which is preliminary data.</text>
</comment>
<dbReference type="InterPro" id="IPR034660">
    <property type="entry name" value="DinB/YfiT-like"/>
</dbReference>
<keyword evidence="2" id="KW-0413">Isomerase</keyword>
<evidence type="ECO:0000313" key="2">
    <source>
        <dbReference type="EMBL" id="TPG17873.1"/>
    </source>
</evidence>
<dbReference type="InterPro" id="IPR017517">
    <property type="entry name" value="Maleyloyr_isom"/>
</dbReference>
<dbReference type="AlphaFoldDB" id="A0A502CYH0"/>
<sequence>MNLDADLAAVTRHTELLLDHATRLGDVRAPSLCEGWSRAHVLSHVARNAEAIQRLAEWALVGEPREMYPGGAAARDAEIEAGALRVGPASADDQRPAGIFVDDLTDTAAALGPRLAELTGTLAVDEVEMRGGMKVPPQVLPFLRLRELVYHHVDLDDGFTFADVETELVHRFIDDAVSRLRLGSHPPDLDLQTDEGDRWQVGATAAPVHGSRAAMLLWLARRIDTGVSAEGGLPELPRGA</sequence>
<keyword evidence="3" id="KW-1185">Reference proteome</keyword>
<dbReference type="SUPFAM" id="SSF55718">
    <property type="entry name" value="SCP-like"/>
    <property type="match status" value="1"/>
</dbReference>
<dbReference type="InterPro" id="IPR036527">
    <property type="entry name" value="SCP2_sterol-bd_dom_sf"/>
</dbReference>
<dbReference type="GO" id="GO:0016853">
    <property type="term" value="F:isomerase activity"/>
    <property type="evidence" value="ECO:0007669"/>
    <property type="project" value="UniProtKB-KW"/>
</dbReference>
<dbReference type="OrthoDB" id="5118203at2"/>
<dbReference type="EMBL" id="RCZM01000002">
    <property type="protein sequence ID" value="TPG17873.1"/>
    <property type="molecule type" value="Genomic_DNA"/>
</dbReference>
<keyword evidence="2" id="KW-0670">Pyruvate</keyword>
<evidence type="ECO:0000313" key="3">
    <source>
        <dbReference type="Proteomes" id="UP000317722"/>
    </source>
</evidence>
<dbReference type="InterPro" id="IPR024344">
    <property type="entry name" value="MDMPI_metal-binding"/>
</dbReference>
<dbReference type="GO" id="GO:0046872">
    <property type="term" value="F:metal ion binding"/>
    <property type="evidence" value="ECO:0007669"/>
    <property type="project" value="InterPro"/>
</dbReference>
<accession>A0A502CYH0</accession>
<gene>
    <name evidence="2" type="ORF">EAH86_05425</name>
</gene>